<evidence type="ECO:0000313" key="2">
    <source>
        <dbReference type="EMBL" id="KUG03306.1"/>
    </source>
</evidence>
<accession>A0A0W8E3V7</accession>
<dbReference type="SUPFAM" id="SSF64376">
    <property type="entry name" value="YlxR-like"/>
    <property type="match status" value="1"/>
</dbReference>
<dbReference type="PANTHER" id="PTHR34215">
    <property type="entry name" value="BLL0784 PROTEIN"/>
    <property type="match status" value="1"/>
</dbReference>
<sequence>MGKTRKIPQRMCIGCRNMKNKKDLIRIVRTPQGDIELDTHGKKPGRGAYMCADPDCFKKSVKSKGLEKALDKSIPVEIIAHIEKQIQSISS</sequence>
<dbReference type="CDD" id="cd00279">
    <property type="entry name" value="YlxR"/>
    <property type="match status" value="1"/>
</dbReference>
<gene>
    <name evidence="2" type="ORF">ASZ90_019297</name>
</gene>
<dbReference type="Gene3D" id="3.30.1230.10">
    <property type="entry name" value="YlxR-like"/>
    <property type="match status" value="1"/>
</dbReference>
<proteinExistence type="predicted"/>
<organism evidence="2">
    <name type="scientific">hydrocarbon metagenome</name>
    <dbReference type="NCBI Taxonomy" id="938273"/>
    <lineage>
        <taxon>unclassified sequences</taxon>
        <taxon>metagenomes</taxon>
        <taxon>ecological metagenomes</taxon>
    </lineage>
</organism>
<dbReference type="InterPro" id="IPR035931">
    <property type="entry name" value="YlxR-like_sf"/>
</dbReference>
<dbReference type="EMBL" id="LNQE01001887">
    <property type="protein sequence ID" value="KUG03306.1"/>
    <property type="molecule type" value="Genomic_DNA"/>
</dbReference>
<evidence type="ECO:0000259" key="1">
    <source>
        <dbReference type="Pfam" id="PF04296"/>
    </source>
</evidence>
<dbReference type="InterPro" id="IPR037465">
    <property type="entry name" value="YlxR"/>
</dbReference>
<reference evidence="2" key="1">
    <citation type="journal article" date="2015" name="Proc. Natl. Acad. Sci. U.S.A.">
        <title>Networks of energetic and metabolic interactions define dynamics in microbial communities.</title>
        <authorList>
            <person name="Embree M."/>
            <person name="Liu J.K."/>
            <person name="Al-Bassam M.M."/>
            <person name="Zengler K."/>
        </authorList>
    </citation>
    <scope>NUCLEOTIDE SEQUENCE</scope>
</reference>
<comment type="caution">
    <text evidence="2">The sequence shown here is derived from an EMBL/GenBank/DDBJ whole genome shotgun (WGS) entry which is preliminary data.</text>
</comment>
<feature type="domain" description="YlxR" evidence="1">
    <location>
        <begin position="10"/>
        <end position="83"/>
    </location>
</feature>
<protein>
    <submittedName>
        <fullName evidence="2">Putative nucleic-acid-binding protein implicated in transcription termination</fullName>
    </submittedName>
</protein>
<dbReference type="InterPro" id="IPR007393">
    <property type="entry name" value="YlxR_dom"/>
</dbReference>
<dbReference type="NCBIfam" id="NF047356">
    <property type="entry name" value="RNA_bind_RnpM"/>
    <property type="match status" value="1"/>
</dbReference>
<dbReference type="PANTHER" id="PTHR34215:SF1">
    <property type="entry name" value="YLXR DOMAIN-CONTAINING PROTEIN"/>
    <property type="match status" value="1"/>
</dbReference>
<dbReference type="Pfam" id="PF04296">
    <property type="entry name" value="YlxR"/>
    <property type="match status" value="1"/>
</dbReference>
<dbReference type="AlphaFoldDB" id="A0A0W8E3V7"/>
<name>A0A0W8E3V7_9ZZZZ</name>